<feature type="transmembrane region" description="Helical" evidence="2">
    <location>
        <begin position="135"/>
        <end position="154"/>
    </location>
</feature>
<gene>
    <name evidence="4" type="ORF">GRQ65_08280</name>
</gene>
<reference evidence="4 5" key="1">
    <citation type="submission" date="2019-12" db="EMBL/GenBank/DDBJ databases">
        <authorList>
            <person name="Kun Z."/>
        </authorList>
    </citation>
    <scope>NUCLEOTIDE SEQUENCE [LARGE SCALE GENOMIC DNA]</scope>
    <source>
        <strain evidence="4 5">YIM 123512</strain>
    </source>
</reference>
<evidence type="ECO:0000259" key="3">
    <source>
        <dbReference type="SMART" id="SM00460"/>
    </source>
</evidence>
<dbReference type="Pfam" id="PF11992">
    <property type="entry name" value="TgpA_N"/>
    <property type="match status" value="1"/>
</dbReference>
<feature type="region of interest" description="Disordered" evidence="1">
    <location>
        <begin position="520"/>
        <end position="572"/>
    </location>
</feature>
<dbReference type="AlphaFoldDB" id="A0A6L7EYP2"/>
<organism evidence="4 5">
    <name type="scientific">Nocardioides flavescens</name>
    <dbReference type="NCBI Taxonomy" id="2691959"/>
    <lineage>
        <taxon>Bacteria</taxon>
        <taxon>Bacillati</taxon>
        <taxon>Actinomycetota</taxon>
        <taxon>Actinomycetes</taxon>
        <taxon>Propionibacteriales</taxon>
        <taxon>Nocardioidaceae</taxon>
        <taxon>Nocardioides</taxon>
    </lineage>
</organism>
<evidence type="ECO:0000313" key="4">
    <source>
        <dbReference type="EMBL" id="MXG89545.1"/>
    </source>
</evidence>
<feature type="transmembrane region" description="Helical" evidence="2">
    <location>
        <begin position="190"/>
        <end position="209"/>
    </location>
</feature>
<dbReference type="RefSeq" id="WP_160877074.1">
    <property type="nucleotide sequence ID" value="NZ_WUEK01000004.1"/>
</dbReference>
<dbReference type="PANTHER" id="PTHR42736">
    <property type="entry name" value="PROTEIN-GLUTAMINE GAMMA-GLUTAMYLTRANSFERASE"/>
    <property type="match status" value="1"/>
</dbReference>
<feature type="transmembrane region" description="Helical" evidence="2">
    <location>
        <begin position="576"/>
        <end position="599"/>
    </location>
</feature>
<dbReference type="InterPro" id="IPR038765">
    <property type="entry name" value="Papain-like_cys_pep_sf"/>
</dbReference>
<protein>
    <recommendedName>
        <fullName evidence="3">Transglutaminase-like domain-containing protein</fullName>
    </recommendedName>
</protein>
<name>A0A6L7EYP2_9ACTN</name>
<dbReference type="Gene3D" id="3.10.620.30">
    <property type="match status" value="1"/>
</dbReference>
<comment type="caution">
    <text evidence="4">The sequence shown here is derived from an EMBL/GenBank/DDBJ whole genome shotgun (WGS) entry which is preliminary data.</text>
</comment>
<accession>A0A6L7EYP2</accession>
<dbReference type="Pfam" id="PF01841">
    <property type="entry name" value="Transglut_core"/>
    <property type="match status" value="1"/>
</dbReference>
<feature type="transmembrane region" description="Helical" evidence="2">
    <location>
        <begin position="38"/>
        <end position="55"/>
    </location>
</feature>
<dbReference type="PANTHER" id="PTHR42736:SF1">
    <property type="entry name" value="PROTEIN-GLUTAMINE GAMMA-GLUTAMYLTRANSFERASE"/>
    <property type="match status" value="1"/>
</dbReference>
<feature type="domain" description="Transglutaminase-like" evidence="3">
    <location>
        <begin position="448"/>
        <end position="522"/>
    </location>
</feature>
<dbReference type="Proteomes" id="UP000473325">
    <property type="component" value="Unassembled WGS sequence"/>
</dbReference>
<keyword evidence="2" id="KW-0472">Membrane</keyword>
<dbReference type="SMART" id="SM00460">
    <property type="entry name" value="TGc"/>
    <property type="match status" value="1"/>
</dbReference>
<evidence type="ECO:0000256" key="2">
    <source>
        <dbReference type="SAM" id="Phobius"/>
    </source>
</evidence>
<feature type="transmembrane region" description="Helical" evidence="2">
    <location>
        <begin position="160"/>
        <end position="178"/>
    </location>
</feature>
<feature type="transmembrane region" description="Helical" evidence="2">
    <location>
        <begin position="111"/>
        <end position="128"/>
    </location>
</feature>
<dbReference type="InterPro" id="IPR052901">
    <property type="entry name" value="Bact_TGase-like"/>
</dbReference>
<keyword evidence="5" id="KW-1185">Reference proteome</keyword>
<feature type="transmembrane region" description="Helical" evidence="2">
    <location>
        <begin position="67"/>
        <end position="91"/>
    </location>
</feature>
<keyword evidence="2" id="KW-0812">Transmembrane</keyword>
<keyword evidence="2" id="KW-1133">Transmembrane helix</keyword>
<dbReference type="InterPro" id="IPR002931">
    <property type="entry name" value="Transglutaminase-like"/>
</dbReference>
<evidence type="ECO:0000256" key="1">
    <source>
        <dbReference type="SAM" id="MobiDB-lite"/>
    </source>
</evidence>
<sequence length="707" mass="72848">MTPAPGSHALAATVWAAALVAGGSLALAGTWDSWLVRLALVLASVVPLVLLRAVTGLGVSRWATSTALAALLVLLAYLMTAGAGTGLLATLSDAVPRLLTEPTPYARRADLLAAPVLLTGLVSLLAGLRADGRTRVGPVAGAFVLYLAGALLSGGRSDPHGLLAVLLVVLALAGWVLLDRRAESQRDRLLTVLPVAGVAGVLLAAVAVVPADGAFQPREHVDPPLTEVEAASPLPRLGAWAANPDVELFRVRGPAVPLRLVALGTHDGSQWRAGTEYAPVGSTRRTSLPAGDERRRVDESVELTGLGGPWLPTPGDPVGVSGGVSDGVSGGGQPLVDLETGTLLETGAGEGTRYRVSAEVDAPDPQQLLAATVPTGAGTRPYLQQPTLPAGLTAYAARVVRDATTPYERAVAIEQAVQNQRALSSSATSGSAYWRIEQFLFGEPGQPGARVGTSEQFATAFALLARASGLPTRVVVGFRPGSPEPGATGADAETRVVRGADALAWPEVYFDRLGWVPFSPTPDDDTFDDGRPVVAPEPTTDGGDGPGPGDGASVAPSTASDPDDAAEAASTGSGGLGAGVLAGGAAVLLAALLGALALLRRWRTRRHLRRGDAGAWAEVLDALTLSGHPADRSLDATRIAAAADARWGTTAAHSLAERAERAVFGPAATPGSALTEDLRRVRRAARGGVPLWRRWWWWVDPRVLGKR</sequence>
<feature type="compositionally biased region" description="Low complexity" evidence="1">
    <location>
        <begin position="551"/>
        <end position="560"/>
    </location>
</feature>
<evidence type="ECO:0000313" key="5">
    <source>
        <dbReference type="Proteomes" id="UP000473325"/>
    </source>
</evidence>
<dbReference type="InterPro" id="IPR021878">
    <property type="entry name" value="TgpA_N"/>
</dbReference>
<dbReference type="EMBL" id="WUEK01000004">
    <property type="protein sequence ID" value="MXG89545.1"/>
    <property type="molecule type" value="Genomic_DNA"/>
</dbReference>
<proteinExistence type="predicted"/>
<dbReference type="SUPFAM" id="SSF54001">
    <property type="entry name" value="Cysteine proteinases"/>
    <property type="match status" value="1"/>
</dbReference>